<protein>
    <recommendedName>
        <fullName evidence="1">Wadjet protein JetD C-terminal domain-containing protein</fullName>
    </recommendedName>
</protein>
<proteinExistence type="predicted"/>
<dbReference type="InterPro" id="IPR024534">
    <property type="entry name" value="JetD_C"/>
</dbReference>
<dbReference type="Proteomes" id="UP000657421">
    <property type="component" value="Unassembled WGS sequence"/>
</dbReference>
<evidence type="ECO:0000313" key="3">
    <source>
        <dbReference type="Proteomes" id="UP000657421"/>
    </source>
</evidence>
<sequence>MKRISLDTLLRARQDLTYQEQYRYICSLLEAGQVKPVKTSRMNGKKPALYREYWIVEKKKDYGNYMEEIKYNFCPEMSVDYYLAHPEVYEKDRPYVLRLNEYLKEDRNQTEIPESWNERSFEIWNREKFLNREHGRTILKRCGIRIEVLNVYETAEPMAYYTNTRETPQNLLILENKDPFFSMRNYLMQGHIEILGTEIGTLIYGAGKRILRSFQDFDLCAEPYMIHSENTIYYFGDLDYEGIGIYENLAEKFQQRWKIRPFLPAYLAMLKKADSVHELPDTKELQNRNIGTEFFSYFDENTVRKMKDILESGRYIPQEILNTADFIPAKTYKM</sequence>
<gene>
    <name evidence="2" type="ORF">H8716_02690</name>
</gene>
<accession>A0ABR7N6H2</accession>
<organism evidence="2 3">
    <name type="scientific">Jingyaoa shaoxingensis</name>
    <dbReference type="NCBI Taxonomy" id="2763671"/>
    <lineage>
        <taxon>Bacteria</taxon>
        <taxon>Bacillati</taxon>
        <taxon>Bacillota</taxon>
        <taxon>Clostridia</taxon>
        <taxon>Lachnospirales</taxon>
        <taxon>Lachnospiraceae</taxon>
        <taxon>Jingyaoa</taxon>
    </lineage>
</organism>
<evidence type="ECO:0000259" key="1">
    <source>
        <dbReference type="Pfam" id="PF09983"/>
    </source>
</evidence>
<dbReference type="Pfam" id="PF09983">
    <property type="entry name" value="JetD_C"/>
    <property type="match status" value="1"/>
</dbReference>
<reference evidence="2 3" key="1">
    <citation type="submission" date="2020-08" db="EMBL/GenBank/DDBJ databases">
        <title>Genome public.</title>
        <authorList>
            <person name="Liu C."/>
            <person name="Sun Q."/>
        </authorList>
    </citation>
    <scope>NUCLEOTIDE SEQUENCE [LARGE SCALE GENOMIC DNA]</scope>
    <source>
        <strain evidence="2 3">NSJ-46</strain>
    </source>
</reference>
<dbReference type="RefSeq" id="WP_249306989.1">
    <property type="nucleotide sequence ID" value="NZ_JACRSZ010000001.1"/>
</dbReference>
<keyword evidence="3" id="KW-1185">Reference proteome</keyword>
<comment type="caution">
    <text evidence="2">The sequence shown here is derived from an EMBL/GenBank/DDBJ whole genome shotgun (WGS) entry which is preliminary data.</text>
</comment>
<dbReference type="EMBL" id="JACRSZ010000001">
    <property type="protein sequence ID" value="MBC8572000.1"/>
    <property type="molecule type" value="Genomic_DNA"/>
</dbReference>
<feature type="domain" description="Wadjet protein JetD C-terminal" evidence="1">
    <location>
        <begin position="151"/>
        <end position="255"/>
    </location>
</feature>
<name>A0ABR7N6H2_9FIRM</name>
<evidence type="ECO:0000313" key="2">
    <source>
        <dbReference type="EMBL" id="MBC8572000.1"/>
    </source>
</evidence>